<organism evidence="1 2">
    <name type="scientific">Dallia pectoralis</name>
    <name type="common">Alaska blackfish</name>
    <dbReference type="NCBI Taxonomy" id="75939"/>
    <lineage>
        <taxon>Eukaryota</taxon>
        <taxon>Metazoa</taxon>
        <taxon>Chordata</taxon>
        <taxon>Craniata</taxon>
        <taxon>Vertebrata</taxon>
        <taxon>Euteleostomi</taxon>
        <taxon>Actinopterygii</taxon>
        <taxon>Neopterygii</taxon>
        <taxon>Teleostei</taxon>
        <taxon>Protacanthopterygii</taxon>
        <taxon>Esociformes</taxon>
        <taxon>Umbridae</taxon>
        <taxon>Dallia</taxon>
    </lineage>
</organism>
<proteinExistence type="predicted"/>
<sequence length="120" mass="13767">MRGPLRRCEWVSAKPVIDLMRVFGTPKMQSRADGKADGEWKTLKSPSLGCRLTRKHQESSELTQQQPHLLHWDYLSFFLHASAPRCRKAVTPSQKLFSASIFSHNTTQWPNGQMLVFTPE</sequence>
<keyword evidence="2" id="KW-1185">Reference proteome</keyword>
<accession>A0ACC2HF55</accession>
<evidence type="ECO:0000313" key="2">
    <source>
        <dbReference type="Proteomes" id="UP001157502"/>
    </source>
</evidence>
<reference evidence="1" key="1">
    <citation type="submission" date="2021-05" db="EMBL/GenBank/DDBJ databases">
        <authorList>
            <person name="Pan Q."/>
            <person name="Jouanno E."/>
            <person name="Zahm M."/>
            <person name="Klopp C."/>
            <person name="Cabau C."/>
            <person name="Louis A."/>
            <person name="Berthelot C."/>
            <person name="Parey E."/>
            <person name="Roest Crollius H."/>
            <person name="Montfort J."/>
            <person name="Robinson-Rechavi M."/>
            <person name="Bouchez O."/>
            <person name="Lampietro C."/>
            <person name="Lopez Roques C."/>
            <person name="Donnadieu C."/>
            <person name="Postlethwait J."/>
            <person name="Bobe J."/>
            <person name="Dillon D."/>
            <person name="Chandos A."/>
            <person name="von Hippel F."/>
            <person name="Guiguen Y."/>
        </authorList>
    </citation>
    <scope>NUCLEOTIDE SEQUENCE</scope>
    <source>
        <strain evidence="1">YG-Jan2019</strain>
    </source>
</reference>
<protein>
    <submittedName>
        <fullName evidence="1">Uncharacterized protein</fullName>
    </submittedName>
</protein>
<dbReference type="Proteomes" id="UP001157502">
    <property type="component" value="Chromosome 3"/>
</dbReference>
<comment type="caution">
    <text evidence="1">The sequence shown here is derived from an EMBL/GenBank/DDBJ whole genome shotgun (WGS) entry which is preliminary data.</text>
</comment>
<evidence type="ECO:0000313" key="1">
    <source>
        <dbReference type="EMBL" id="KAJ8014315.1"/>
    </source>
</evidence>
<name>A0ACC2HF55_DALPE</name>
<gene>
    <name evidence="1" type="ORF">DPEC_G00038970</name>
</gene>
<dbReference type="EMBL" id="CM055730">
    <property type="protein sequence ID" value="KAJ8014315.1"/>
    <property type="molecule type" value="Genomic_DNA"/>
</dbReference>